<dbReference type="InterPro" id="IPR036895">
    <property type="entry name" value="Uracil-DNA_glycosylase-like_sf"/>
</dbReference>
<evidence type="ECO:0000256" key="4">
    <source>
        <dbReference type="SAM" id="MobiDB-lite"/>
    </source>
</evidence>
<dbReference type="CDD" id="cd10028">
    <property type="entry name" value="UDG-F2_TDG_MUG"/>
    <property type="match status" value="1"/>
</dbReference>
<dbReference type="SMART" id="SM00987">
    <property type="entry name" value="UreE_C"/>
    <property type="match status" value="1"/>
</dbReference>
<evidence type="ECO:0000256" key="2">
    <source>
        <dbReference type="ARBA" id="ARBA00022801"/>
    </source>
</evidence>
<dbReference type="Gene3D" id="3.40.470.10">
    <property type="entry name" value="Uracil-DNA glycosylase-like domain"/>
    <property type="match status" value="1"/>
</dbReference>
<organism evidence="6 7">
    <name type="scientific">Brevibacterium rongguiense</name>
    <dbReference type="NCBI Taxonomy" id="2695267"/>
    <lineage>
        <taxon>Bacteria</taxon>
        <taxon>Bacillati</taxon>
        <taxon>Actinomycetota</taxon>
        <taxon>Actinomycetes</taxon>
        <taxon>Micrococcales</taxon>
        <taxon>Brevibacteriaceae</taxon>
        <taxon>Brevibacterium</taxon>
    </lineage>
</organism>
<dbReference type="InterPro" id="IPR005122">
    <property type="entry name" value="Uracil-DNA_glycosylase-like"/>
</dbReference>
<dbReference type="Proteomes" id="UP000469215">
    <property type="component" value="Unassembled WGS sequence"/>
</dbReference>
<dbReference type="AlphaFoldDB" id="A0A6N9H6R2"/>
<keyword evidence="2" id="KW-0378">Hydrolase</keyword>
<dbReference type="InterPro" id="IPR015637">
    <property type="entry name" value="MUG/TDG"/>
</dbReference>
<dbReference type="GO" id="GO:0004844">
    <property type="term" value="F:uracil DNA N-glycosylase activity"/>
    <property type="evidence" value="ECO:0007669"/>
    <property type="project" value="TreeGrafter"/>
</dbReference>
<dbReference type="EMBL" id="WWEQ01000025">
    <property type="protein sequence ID" value="MYM19797.1"/>
    <property type="molecule type" value="Genomic_DNA"/>
</dbReference>
<dbReference type="GO" id="GO:0006285">
    <property type="term" value="P:base-excision repair, AP site formation"/>
    <property type="evidence" value="ECO:0007669"/>
    <property type="project" value="InterPro"/>
</dbReference>
<name>A0A6N9H6R2_9MICO</name>
<sequence length="241" mass="25079">MSPPAPLGPESGLPARWRPWRRPSPLGGARPTPAQLAAAAEGPVRDDVLPLPDDAQSAGRVRLLIVGINPSPWTTAVNAPFARPGNRFWPSLAAAGILPCTVDASRGLSPADERLLAERGIGIANLVGRTTARAAQLKPAELRAGGQRLARRTAVLRPGAVAIVGITAFRTAFDRPAAVLGRQPAAADDGAPWVPGWPHDVPLWALPNPSGLNAHETADTLAAKWREVWAATGGAPESGRG</sequence>
<feature type="domain" description="Uracil-DNA glycosylase-like" evidence="5">
    <location>
        <begin position="54"/>
        <end position="232"/>
    </location>
</feature>
<reference evidence="6 7" key="1">
    <citation type="submission" date="2020-01" db="EMBL/GenBank/DDBJ databases">
        <authorList>
            <person name="Deng T."/>
        </authorList>
    </citation>
    <scope>NUCLEOTIDE SEQUENCE [LARGE SCALE GENOMIC DNA]</scope>
    <source>
        <strain evidence="6 7">5221</strain>
    </source>
</reference>
<dbReference type="SUPFAM" id="SSF52141">
    <property type="entry name" value="Uracil-DNA glycosylase-like"/>
    <property type="match status" value="1"/>
</dbReference>
<comment type="caution">
    <text evidence="6">The sequence shown here is derived from an EMBL/GenBank/DDBJ whole genome shotgun (WGS) entry which is preliminary data.</text>
</comment>
<feature type="compositionally biased region" description="Low complexity" evidence="4">
    <location>
        <begin position="23"/>
        <end position="42"/>
    </location>
</feature>
<dbReference type="SMART" id="SM00986">
    <property type="entry name" value="UDG"/>
    <property type="match status" value="1"/>
</dbReference>
<evidence type="ECO:0000259" key="5">
    <source>
        <dbReference type="SMART" id="SM00986"/>
    </source>
</evidence>
<dbReference type="Pfam" id="PF03167">
    <property type="entry name" value="UDG"/>
    <property type="match status" value="1"/>
</dbReference>
<protein>
    <submittedName>
        <fullName evidence="6">Mismatch-specific DNA-glycosylase</fullName>
    </submittedName>
</protein>
<dbReference type="PANTHER" id="PTHR12159:SF9">
    <property type="entry name" value="G_T MISMATCH-SPECIFIC THYMINE DNA GLYCOSYLASE"/>
    <property type="match status" value="1"/>
</dbReference>
<proteinExistence type="predicted"/>
<evidence type="ECO:0000313" key="7">
    <source>
        <dbReference type="Proteomes" id="UP000469215"/>
    </source>
</evidence>
<dbReference type="PANTHER" id="PTHR12159">
    <property type="entry name" value="G/T AND G/U MISMATCH-SPECIFIC DNA GLYCOSYLASE"/>
    <property type="match status" value="1"/>
</dbReference>
<evidence type="ECO:0000256" key="1">
    <source>
        <dbReference type="ARBA" id="ARBA00022763"/>
    </source>
</evidence>
<feature type="region of interest" description="Disordered" evidence="4">
    <location>
        <begin position="1"/>
        <end position="47"/>
    </location>
</feature>
<evidence type="ECO:0000313" key="6">
    <source>
        <dbReference type="EMBL" id="MYM19797.1"/>
    </source>
</evidence>
<keyword evidence="1" id="KW-0227">DNA damage</keyword>
<accession>A0A6N9H6R2</accession>
<dbReference type="RefSeq" id="WP_160953228.1">
    <property type="nucleotide sequence ID" value="NZ_WWEQ01000025.1"/>
</dbReference>
<evidence type="ECO:0000256" key="3">
    <source>
        <dbReference type="ARBA" id="ARBA00023204"/>
    </source>
</evidence>
<keyword evidence="7" id="KW-1185">Reference proteome</keyword>
<gene>
    <name evidence="6" type="ORF">GSY69_07395</name>
</gene>
<dbReference type="GO" id="GO:0008263">
    <property type="term" value="F:pyrimidine-specific mismatch base pair DNA N-glycosylase activity"/>
    <property type="evidence" value="ECO:0007669"/>
    <property type="project" value="TreeGrafter"/>
</dbReference>
<keyword evidence="3" id="KW-0234">DNA repair</keyword>